<organism evidence="7 8">
    <name type="scientific">Actinacidiphila oryziradicis</name>
    <dbReference type="NCBI Taxonomy" id="2571141"/>
    <lineage>
        <taxon>Bacteria</taxon>
        <taxon>Bacillati</taxon>
        <taxon>Actinomycetota</taxon>
        <taxon>Actinomycetes</taxon>
        <taxon>Kitasatosporales</taxon>
        <taxon>Streptomycetaceae</taxon>
        <taxon>Actinacidiphila</taxon>
    </lineage>
</organism>
<dbReference type="Gene3D" id="1.10.1040.10">
    <property type="entry name" value="N-(1-d-carboxylethyl)-l-norvaline Dehydrogenase, domain 2"/>
    <property type="match status" value="1"/>
</dbReference>
<keyword evidence="3" id="KW-0560">Oxidoreductase</keyword>
<dbReference type="PRINTS" id="PR00077">
    <property type="entry name" value="GPDHDRGNASE"/>
</dbReference>
<dbReference type="OrthoDB" id="9771883at2"/>
<evidence type="ECO:0000313" key="7">
    <source>
        <dbReference type="EMBL" id="TKA04970.1"/>
    </source>
</evidence>
<dbReference type="Proteomes" id="UP000305778">
    <property type="component" value="Unassembled WGS sequence"/>
</dbReference>
<evidence type="ECO:0000256" key="2">
    <source>
        <dbReference type="ARBA" id="ARBA00009463"/>
    </source>
</evidence>
<proteinExistence type="inferred from homology"/>
<comment type="pathway">
    <text evidence="1">Lipid metabolism; butanoate metabolism.</text>
</comment>
<dbReference type="AlphaFoldDB" id="A0A4U0S760"/>
<keyword evidence="8" id="KW-1185">Reference proteome</keyword>
<dbReference type="PIRSF" id="PIRSF000105">
    <property type="entry name" value="HCDH"/>
    <property type="match status" value="1"/>
</dbReference>
<protein>
    <submittedName>
        <fullName evidence="7">3-hydroxyacyl-CoA dehydrogenase family protein</fullName>
    </submittedName>
</protein>
<dbReference type="SUPFAM" id="SSF48179">
    <property type="entry name" value="6-phosphogluconate dehydrogenase C-terminal domain-like"/>
    <property type="match status" value="1"/>
</dbReference>
<dbReference type="Pfam" id="PF00725">
    <property type="entry name" value="3HCDH"/>
    <property type="match status" value="1"/>
</dbReference>
<dbReference type="FunFam" id="3.40.50.720:FF:000009">
    <property type="entry name" value="Fatty oxidation complex, alpha subunit"/>
    <property type="match status" value="1"/>
</dbReference>
<feature type="domain" description="3-hydroxyacyl-CoA dehydrogenase NAD binding" evidence="6">
    <location>
        <begin position="4"/>
        <end position="181"/>
    </location>
</feature>
<evidence type="ECO:0000313" key="8">
    <source>
        <dbReference type="Proteomes" id="UP000305778"/>
    </source>
</evidence>
<evidence type="ECO:0000259" key="5">
    <source>
        <dbReference type="Pfam" id="PF00725"/>
    </source>
</evidence>
<dbReference type="InterPro" id="IPR013328">
    <property type="entry name" value="6PGD_dom2"/>
</dbReference>
<dbReference type="SUPFAM" id="SSF51735">
    <property type="entry name" value="NAD(P)-binding Rossmann-fold domains"/>
    <property type="match status" value="1"/>
</dbReference>
<dbReference type="GO" id="GO:0070403">
    <property type="term" value="F:NAD+ binding"/>
    <property type="evidence" value="ECO:0007669"/>
    <property type="project" value="InterPro"/>
</dbReference>
<evidence type="ECO:0000256" key="3">
    <source>
        <dbReference type="ARBA" id="ARBA00023002"/>
    </source>
</evidence>
<accession>A0A4U0S760</accession>
<evidence type="ECO:0000256" key="4">
    <source>
        <dbReference type="PIRSR" id="PIRSR000105-1"/>
    </source>
</evidence>
<feature type="domain" description="3-hydroxyacyl-CoA dehydrogenase C-terminal" evidence="5">
    <location>
        <begin position="184"/>
        <end position="279"/>
    </location>
</feature>
<comment type="caution">
    <text evidence="7">The sequence shown here is derived from an EMBL/GenBank/DDBJ whole genome shotgun (WGS) entry which is preliminary data.</text>
</comment>
<dbReference type="InterPro" id="IPR006176">
    <property type="entry name" value="3-OHacyl-CoA_DH_NAD-bd"/>
</dbReference>
<sequence length="282" mass="30124">MSKQIGVIGAGTMGLGIAYVFAAAGYATTLVEPREDQARLALEIIRKQAEKAEQRGKLAAEGARALVDNVVHAPDVAQLGEGFDLIVEAVPERVELKRAVLASAEETNPVLLASNTSGLSIDTLAASLRRPECFLGLHFFNPVWSMPLLEIVRSAATSDAALAQARTAAEEIGKETIVVRDAPGFATSRLGVAIGLEAMRMLEDGVAAAEDIDRAMELGYRHPMGPLRLTDLVGLDVRLDIAQHLAKSFGPRFEPPRILVDKVAAGELGRKSGRGFYDWSNG</sequence>
<dbReference type="PANTHER" id="PTHR48075">
    <property type="entry name" value="3-HYDROXYACYL-COA DEHYDROGENASE FAMILY PROTEIN"/>
    <property type="match status" value="1"/>
</dbReference>
<dbReference type="Pfam" id="PF02737">
    <property type="entry name" value="3HCDH_N"/>
    <property type="match status" value="1"/>
</dbReference>
<dbReference type="GO" id="GO:0006631">
    <property type="term" value="P:fatty acid metabolic process"/>
    <property type="evidence" value="ECO:0007669"/>
    <property type="project" value="InterPro"/>
</dbReference>
<dbReference type="PANTHER" id="PTHR48075:SF5">
    <property type="entry name" value="3-HYDROXYBUTYRYL-COA DEHYDROGENASE"/>
    <property type="match status" value="1"/>
</dbReference>
<dbReference type="GO" id="GO:0006072">
    <property type="term" value="P:glycerol-3-phosphate metabolic process"/>
    <property type="evidence" value="ECO:0007669"/>
    <property type="project" value="InterPro"/>
</dbReference>
<dbReference type="InterPro" id="IPR036291">
    <property type="entry name" value="NAD(P)-bd_dom_sf"/>
</dbReference>
<feature type="site" description="Important for catalytic activity" evidence="4">
    <location>
        <position position="138"/>
    </location>
</feature>
<dbReference type="InterPro" id="IPR008927">
    <property type="entry name" value="6-PGluconate_DH-like_C_sf"/>
</dbReference>
<dbReference type="EMBL" id="SUMC01000043">
    <property type="protein sequence ID" value="TKA04970.1"/>
    <property type="molecule type" value="Genomic_DNA"/>
</dbReference>
<dbReference type="Gene3D" id="3.40.50.720">
    <property type="entry name" value="NAD(P)-binding Rossmann-like Domain"/>
    <property type="match status" value="1"/>
</dbReference>
<gene>
    <name evidence="7" type="ORF">FCI23_33220</name>
</gene>
<dbReference type="InterPro" id="IPR006108">
    <property type="entry name" value="3HC_DH_C"/>
</dbReference>
<evidence type="ECO:0000259" key="6">
    <source>
        <dbReference type="Pfam" id="PF02737"/>
    </source>
</evidence>
<dbReference type="GO" id="GO:0016616">
    <property type="term" value="F:oxidoreductase activity, acting on the CH-OH group of donors, NAD or NADP as acceptor"/>
    <property type="evidence" value="ECO:0007669"/>
    <property type="project" value="InterPro"/>
</dbReference>
<comment type="similarity">
    <text evidence="2">Belongs to the 3-hydroxyacyl-CoA dehydrogenase family.</text>
</comment>
<name>A0A4U0S760_9ACTN</name>
<dbReference type="InterPro" id="IPR006168">
    <property type="entry name" value="G3P_DH_NAD-dep"/>
</dbReference>
<reference evidence="7 8" key="1">
    <citation type="submission" date="2019-04" db="EMBL/GenBank/DDBJ databases">
        <title>Streptomyces oryziradicis sp. nov., a novel actinomycete isolated from rhizosphere soil of rice (Oryza sativa L.).</title>
        <authorList>
            <person name="Li C."/>
        </authorList>
    </citation>
    <scope>NUCLEOTIDE SEQUENCE [LARGE SCALE GENOMIC DNA]</scope>
    <source>
        <strain evidence="7 8">NEAU-C40</strain>
    </source>
</reference>
<dbReference type="InterPro" id="IPR022694">
    <property type="entry name" value="3-OHacyl-CoA_DH"/>
</dbReference>
<dbReference type="RefSeq" id="WP_136727750.1">
    <property type="nucleotide sequence ID" value="NZ_SUMC01000043.1"/>
</dbReference>
<evidence type="ECO:0000256" key="1">
    <source>
        <dbReference type="ARBA" id="ARBA00005086"/>
    </source>
</evidence>